<evidence type="ECO:0000256" key="2">
    <source>
        <dbReference type="ARBA" id="ARBA00004496"/>
    </source>
</evidence>
<dbReference type="Proteomes" id="UP000193498">
    <property type="component" value="Unassembled WGS sequence"/>
</dbReference>
<sequence length="1096" mass="123943">MDYANVLKELEEACADFHVPATRVAAEQTLLAFQKTPNVLPVCQYILEHATNSMLLFHAVTAMKECFAREYADLDKPKVTELKNYLLNYVFQKPTLERYVCEQVLQVVAVIMKRSWQDLSDEEKESAFQGILGLIQANAHGQTLGIRLFSALTDEFSSTKASSIGLSWDFHFACKQSFERVYLRKILEQDLKILHEQLSRGDALHGAKCSEGLKATVSLAERILTWEFSEQCGQLMVGSFGDASDELVKKLVLPEDWTEILLNHDVLNLFFQLYTVVQRDEGAANHSRQCLVQLSGLRGPMFANEEVLCSYASCMLRGQLQLITSLSGMIHQENFEFGPAVLGVCEMINRLVDTVKLAVLCQMSEFFQYMTEIGKLTSTCLQHAATEVDDTWNMEAFDQLLEMWVTLVSKATDPYQSDAEPLKSSGFIPFLTNASSHVVEAYVQVRLEIAKQFIEDFDEDDGNFKDQDMYADQLIGVATLARMNPKQSIEALDGLLRQKFDLLRSHYQSSHAQFGDQHSVLLHEQIHWLLLIAGHVLCDGGQGEKPLVPDSLMRLSVAQDNSENNAIVSLSSAVFSMLEFLSLDPHEPMATFCSPLVAETLFWFIERWSRTYLLIEPQEYSHISASLAQAFGNGVGGQTILVALVDKLQSNFYQWNAEEEVLIQLIKIINTFAKTANIRNALLACEKFPVLIQFFTQHLGNFPEIVHSALIQAITLVISGASSEVQRQQYFGLVTGAVEKQFVAVLQRPDFNQVYQNSDVISQVLNSLDMLDGLALAADPFNTKYIHAFASRFFESLAQLLNIYQRHPEVEIQIIQLLSSLCKYLDFSELEAHQVRDFYLVIGNAIKVYSTQSLNKARDRNYDKQQENPYQDIVAFTKLLLALIVSEPSAADVAEILFFGTNQLIPLMTLEMLEIPKICGDYVELIAQLIDRYHDRLVNLPSDLFVSLMQSLEYALRHPIYDISRLAFQSIASLALFFANNPSAKEFLLPTMRKFLDQIMNMLLYEEFDMDLLEPASEALYLLIASQQEQLSVIAHTVIQQQVNPQVQVRLSGYFTHLQQSIPAVQTYPLMANCSAGFRDTLTKFLMDIRGVLRVK</sequence>
<dbReference type="AlphaFoldDB" id="A0A1Y1VVL9"/>
<dbReference type="EMBL" id="MCFE01001146">
    <property type="protein sequence ID" value="ORX65331.1"/>
    <property type="molecule type" value="Genomic_DNA"/>
</dbReference>
<dbReference type="GO" id="GO:0005049">
    <property type="term" value="F:nuclear export signal receptor activity"/>
    <property type="evidence" value="ECO:0007669"/>
    <property type="project" value="InterPro"/>
</dbReference>
<feature type="domain" description="Importin N-terminal" evidence="9">
    <location>
        <begin position="26"/>
        <end position="91"/>
    </location>
</feature>
<evidence type="ECO:0000256" key="8">
    <source>
        <dbReference type="ARBA" id="ARBA00040444"/>
    </source>
</evidence>
<evidence type="ECO:0000259" key="9">
    <source>
        <dbReference type="Pfam" id="PF03810"/>
    </source>
</evidence>
<proteinExistence type="inferred from homology"/>
<dbReference type="Pfam" id="PF03810">
    <property type="entry name" value="IBN_N"/>
    <property type="match status" value="1"/>
</dbReference>
<evidence type="ECO:0000256" key="4">
    <source>
        <dbReference type="ARBA" id="ARBA00022448"/>
    </source>
</evidence>
<gene>
    <name evidence="10" type="ORF">K493DRAFT_321903</name>
</gene>
<dbReference type="PANTHER" id="PTHR12596">
    <property type="entry name" value="EXPORTIN 4,7-RELATED"/>
    <property type="match status" value="1"/>
</dbReference>
<evidence type="ECO:0000256" key="5">
    <source>
        <dbReference type="ARBA" id="ARBA00022490"/>
    </source>
</evidence>
<protein>
    <recommendedName>
        <fullName evidence="8">Exportin-4</fullName>
    </recommendedName>
</protein>
<dbReference type="OrthoDB" id="5548448at2759"/>
<keyword evidence="5" id="KW-0963">Cytoplasm</keyword>
<keyword evidence="4" id="KW-0813">Transport</keyword>
<keyword evidence="6" id="KW-0653">Protein transport</keyword>
<evidence type="ECO:0000256" key="3">
    <source>
        <dbReference type="ARBA" id="ARBA00009466"/>
    </source>
</evidence>
<evidence type="ECO:0000256" key="6">
    <source>
        <dbReference type="ARBA" id="ARBA00022927"/>
    </source>
</evidence>
<dbReference type="InterPro" id="IPR016024">
    <property type="entry name" value="ARM-type_fold"/>
</dbReference>
<keyword evidence="7" id="KW-0539">Nucleus</keyword>
<organism evidence="10 11">
    <name type="scientific">Basidiobolus meristosporus CBS 931.73</name>
    <dbReference type="NCBI Taxonomy" id="1314790"/>
    <lineage>
        <taxon>Eukaryota</taxon>
        <taxon>Fungi</taxon>
        <taxon>Fungi incertae sedis</taxon>
        <taxon>Zoopagomycota</taxon>
        <taxon>Entomophthoromycotina</taxon>
        <taxon>Basidiobolomycetes</taxon>
        <taxon>Basidiobolales</taxon>
        <taxon>Basidiobolaceae</taxon>
        <taxon>Basidiobolus</taxon>
    </lineage>
</organism>
<evidence type="ECO:0000313" key="11">
    <source>
        <dbReference type="Proteomes" id="UP000193498"/>
    </source>
</evidence>
<reference evidence="10 11" key="1">
    <citation type="submission" date="2016-07" db="EMBL/GenBank/DDBJ databases">
        <title>Pervasive Adenine N6-methylation of Active Genes in Fungi.</title>
        <authorList>
            <consortium name="DOE Joint Genome Institute"/>
            <person name="Mondo S.J."/>
            <person name="Dannebaum R.O."/>
            <person name="Kuo R.C."/>
            <person name="Labutti K."/>
            <person name="Haridas S."/>
            <person name="Kuo A."/>
            <person name="Salamov A."/>
            <person name="Ahrendt S.R."/>
            <person name="Lipzen A."/>
            <person name="Sullivan W."/>
            <person name="Andreopoulos W.B."/>
            <person name="Clum A."/>
            <person name="Lindquist E."/>
            <person name="Daum C."/>
            <person name="Ramamoorthy G.K."/>
            <person name="Gryganskyi A."/>
            <person name="Culley D."/>
            <person name="Magnuson J.K."/>
            <person name="James T.Y."/>
            <person name="O'Malley M.A."/>
            <person name="Stajich J.E."/>
            <person name="Spatafora J.W."/>
            <person name="Visel A."/>
            <person name="Grigoriev I.V."/>
        </authorList>
    </citation>
    <scope>NUCLEOTIDE SEQUENCE [LARGE SCALE GENOMIC DNA]</scope>
    <source>
        <strain evidence="10 11">CBS 931.73</strain>
    </source>
</reference>
<comment type="similarity">
    <text evidence="3">Belongs to the exportin family.</text>
</comment>
<accession>A0A1Y1VVL9</accession>
<dbReference type="GO" id="GO:0005643">
    <property type="term" value="C:nuclear pore"/>
    <property type="evidence" value="ECO:0007669"/>
    <property type="project" value="TreeGrafter"/>
</dbReference>
<dbReference type="InterPro" id="IPR001494">
    <property type="entry name" value="Importin-beta_N"/>
</dbReference>
<evidence type="ECO:0000256" key="7">
    <source>
        <dbReference type="ARBA" id="ARBA00023242"/>
    </source>
</evidence>
<dbReference type="STRING" id="1314790.A0A1Y1VVL9"/>
<dbReference type="Gene3D" id="1.25.10.10">
    <property type="entry name" value="Leucine-rich Repeat Variant"/>
    <property type="match status" value="2"/>
</dbReference>
<dbReference type="GO" id="GO:0006611">
    <property type="term" value="P:protein export from nucleus"/>
    <property type="evidence" value="ECO:0007669"/>
    <property type="project" value="TreeGrafter"/>
</dbReference>
<dbReference type="InParanoid" id="A0A1Y1VVL9"/>
<dbReference type="GO" id="GO:0031267">
    <property type="term" value="F:small GTPase binding"/>
    <property type="evidence" value="ECO:0007669"/>
    <property type="project" value="InterPro"/>
</dbReference>
<keyword evidence="11" id="KW-1185">Reference proteome</keyword>
<dbReference type="PANTHER" id="PTHR12596:SF1">
    <property type="entry name" value="EXPORTIN-4"/>
    <property type="match status" value="1"/>
</dbReference>
<dbReference type="GO" id="GO:0005737">
    <property type="term" value="C:cytoplasm"/>
    <property type="evidence" value="ECO:0007669"/>
    <property type="project" value="UniProtKB-SubCell"/>
</dbReference>
<dbReference type="InterPro" id="IPR044189">
    <property type="entry name" value="XPO4/7-like"/>
</dbReference>
<comment type="caution">
    <text evidence="10">The sequence shown here is derived from an EMBL/GenBank/DDBJ whole genome shotgun (WGS) entry which is preliminary data.</text>
</comment>
<dbReference type="SUPFAM" id="SSF48371">
    <property type="entry name" value="ARM repeat"/>
    <property type="match status" value="1"/>
</dbReference>
<evidence type="ECO:0000313" key="10">
    <source>
        <dbReference type="EMBL" id="ORX65331.1"/>
    </source>
</evidence>
<comment type="subcellular location">
    <subcellularLocation>
        <location evidence="2">Cytoplasm</location>
    </subcellularLocation>
    <subcellularLocation>
        <location evidence="1">Nucleus</location>
    </subcellularLocation>
</comment>
<dbReference type="InterPro" id="IPR011989">
    <property type="entry name" value="ARM-like"/>
</dbReference>
<name>A0A1Y1VVL9_9FUNG</name>
<evidence type="ECO:0000256" key="1">
    <source>
        <dbReference type="ARBA" id="ARBA00004123"/>
    </source>
</evidence>